<name>A0A7I8LD62_SPIIN</name>
<evidence type="ECO:0000259" key="3">
    <source>
        <dbReference type="Pfam" id="PF08372"/>
    </source>
</evidence>
<keyword evidence="2" id="KW-1133">Transmembrane helix</keyword>
<dbReference type="Pfam" id="PF08372">
    <property type="entry name" value="PRT_C"/>
    <property type="match status" value="1"/>
</dbReference>
<organism evidence="4 5">
    <name type="scientific">Spirodela intermedia</name>
    <name type="common">Intermediate duckweed</name>
    <dbReference type="NCBI Taxonomy" id="51605"/>
    <lineage>
        <taxon>Eukaryota</taxon>
        <taxon>Viridiplantae</taxon>
        <taxon>Streptophyta</taxon>
        <taxon>Embryophyta</taxon>
        <taxon>Tracheophyta</taxon>
        <taxon>Spermatophyta</taxon>
        <taxon>Magnoliopsida</taxon>
        <taxon>Liliopsida</taxon>
        <taxon>Araceae</taxon>
        <taxon>Lemnoideae</taxon>
        <taxon>Spirodela</taxon>
    </lineage>
</organism>
<protein>
    <recommendedName>
        <fullName evidence="3">Multiple C2 domain-containing protein</fullName>
    </recommendedName>
</protein>
<dbReference type="PANTHER" id="PTHR31425:SF50">
    <property type="entry name" value="FT-INTERACTING PROTEIN 3-RELATED"/>
    <property type="match status" value="1"/>
</dbReference>
<gene>
    <name evidence="4" type="ORF">SI8410_13017913</name>
</gene>
<dbReference type="PANTHER" id="PTHR31425">
    <property type="entry name" value="PHOSPHORIBOSYLANTHRANILATE TRANSFERASE ISOFORM 1"/>
    <property type="match status" value="1"/>
</dbReference>
<accession>A0A7I8LD62</accession>
<keyword evidence="2" id="KW-0472">Membrane</keyword>
<dbReference type="AlphaFoldDB" id="A0A7I8LD62"/>
<proteinExistence type="predicted"/>
<dbReference type="Proteomes" id="UP000663760">
    <property type="component" value="Chromosome 13"/>
</dbReference>
<evidence type="ECO:0000313" key="5">
    <source>
        <dbReference type="Proteomes" id="UP000663760"/>
    </source>
</evidence>
<dbReference type="EMBL" id="LR746276">
    <property type="protein sequence ID" value="CAA7407235.1"/>
    <property type="molecule type" value="Genomic_DNA"/>
</dbReference>
<dbReference type="InterPro" id="IPR013583">
    <property type="entry name" value="MCTP_C"/>
</dbReference>
<feature type="domain" description="Multiple C2" evidence="3">
    <location>
        <begin position="23"/>
        <end position="80"/>
    </location>
</feature>
<dbReference type="OrthoDB" id="67700at2759"/>
<sequence length="80" mass="9125">MRYDCLRSVAGAAQLEGSEGHRLLICFSQIAAAVLYLIPFRVVALLTGFYTLRHPRFRHKLPSPPLNFLRRLPARTDTML</sequence>
<feature type="transmembrane region" description="Helical" evidence="2">
    <location>
        <begin position="30"/>
        <end position="52"/>
    </location>
</feature>
<keyword evidence="5" id="KW-1185">Reference proteome</keyword>
<evidence type="ECO:0000256" key="1">
    <source>
        <dbReference type="ARBA" id="ARBA00022737"/>
    </source>
</evidence>
<reference evidence="4" key="1">
    <citation type="submission" date="2020-02" db="EMBL/GenBank/DDBJ databases">
        <authorList>
            <person name="Scholz U."/>
            <person name="Mascher M."/>
            <person name="Fiebig A."/>
        </authorList>
    </citation>
    <scope>NUCLEOTIDE SEQUENCE</scope>
</reference>
<evidence type="ECO:0000313" key="4">
    <source>
        <dbReference type="EMBL" id="CAA7407235.1"/>
    </source>
</evidence>
<keyword evidence="2" id="KW-0812">Transmembrane</keyword>
<evidence type="ECO:0000256" key="2">
    <source>
        <dbReference type="SAM" id="Phobius"/>
    </source>
</evidence>
<dbReference type="InterPro" id="IPR047259">
    <property type="entry name" value="QUIRKY-like"/>
</dbReference>
<keyword evidence="1" id="KW-0677">Repeat</keyword>